<sequence length="389" mass="44712">MSAQVAVTPASEPTAPRSALYTCLACQVAFQSSEKQRNHYRTDWHKYNLKRKVAELAPINAEQFAQKVLAQQARGREEEERLDLVYDCILCQKTYRSEQAFTNHVQSKKHKELEQKAELLQDLPKEMLNASKGRLLEDYDDESMSDNFSHASRMENIEEPDKDCLFCIHHSNDMDGNLRHMKANHGFFLPDPDFLKDSSGLLHHLTNKLVHEHLCLYCNGRGKTYRSLEAVRAHMIDRGHCKVAFETLGDLEDLIDYYNYDLSVIENAMEVDQAKGNSSELVETELVLPSGTRIGHRDFNVYYRQSLRPLDSRDSVAANRLLTQDGEKAESLSKSKRRRQNQLTITDGSSSMSSENQALQGLKQKQRFDTRMGLRNNGLMKHYREQNPL</sequence>
<organism evidence="11 12">
    <name type="scientific">Mortierella isabellina</name>
    <name type="common">Filamentous fungus</name>
    <name type="synonym">Umbelopsis isabellina</name>
    <dbReference type="NCBI Taxonomy" id="91625"/>
    <lineage>
        <taxon>Eukaryota</taxon>
        <taxon>Fungi</taxon>
        <taxon>Fungi incertae sedis</taxon>
        <taxon>Mucoromycota</taxon>
        <taxon>Mucoromycotina</taxon>
        <taxon>Umbelopsidomycetes</taxon>
        <taxon>Umbelopsidales</taxon>
        <taxon>Umbelopsidaceae</taxon>
        <taxon>Umbelopsis</taxon>
    </lineage>
</organism>
<feature type="compositionally biased region" description="Polar residues" evidence="9">
    <location>
        <begin position="341"/>
        <end position="359"/>
    </location>
</feature>
<keyword evidence="4" id="KW-0479">Metal-binding</keyword>
<accession>A0A8H7ULG8</accession>
<evidence type="ECO:0000256" key="3">
    <source>
        <dbReference type="ARBA" id="ARBA00022517"/>
    </source>
</evidence>
<feature type="domain" description="C2H2-type" evidence="10">
    <location>
        <begin position="23"/>
        <end position="45"/>
    </location>
</feature>
<evidence type="ECO:0000256" key="2">
    <source>
        <dbReference type="ARBA" id="ARBA00022490"/>
    </source>
</evidence>
<gene>
    <name evidence="11" type="ORF">INT43_002580</name>
</gene>
<feature type="region of interest" description="Disordered" evidence="9">
    <location>
        <begin position="326"/>
        <end position="389"/>
    </location>
</feature>
<comment type="subcellular location">
    <subcellularLocation>
        <location evidence="1">Cytoplasm</location>
    </subcellularLocation>
</comment>
<dbReference type="InterPro" id="IPR041661">
    <property type="entry name" value="ZN622/Rei1/Reh1_Znf-C2H2"/>
</dbReference>
<dbReference type="GO" id="GO:0042273">
    <property type="term" value="P:ribosomal large subunit biogenesis"/>
    <property type="evidence" value="ECO:0007669"/>
    <property type="project" value="TreeGrafter"/>
</dbReference>
<dbReference type="AlphaFoldDB" id="A0A8H7ULG8"/>
<dbReference type="SUPFAM" id="SSF57667">
    <property type="entry name" value="beta-beta-alpha zinc fingers"/>
    <property type="match status" value="3"/>
</dbReference>
<dbReference type="SMART" id="SM00355">
    <property type="entry name" value="ZnF_C2H2"/>
    <property type="match status" value="4"/>
</dbReference>
<dbReference type="InterPro" id="IPR040025">
    <property type="entry name" value="Znf622/Rei1/Reh1"/>
</dbReference>
<dbReference type="PANTHER" id="PTHR13182:SF8">
    <property type="entry name" value="CYTOPLASMIC 60S SUBUNIT BIOGENESIS FACTOR ZNF622"/>
    <property type="match status" value="1"/>
</dbReference>
<evidence type="ECO:0000256" key="1">
    <source>
        <dbReference type="ARBA" id="ARBA00004496"/>
    </source>
</evidence>
<comment type="caution">
    <text evidence="11">The sequence shown here is derived from an EMBL/GenBank/DDBJ whole genome shotgun (WGS) entry which is preliminary data.</text>
</comment>
<dbReference type="InterPro" id="IPR003604">
    <property type="entry name" value="Matrin/U1-like-C_Znf_C2H2"/>
</dbReference>
<keyword evidence="12" id="KW-1185">Reference proteome</keyword>
<keyword evidence="2" id="KW-0963">Cytoplasm</keyword>
<keyword evidence="7" id="KW-0862">Zinc</keyword>
<dbReference type="Gene3D" id="3.30.160.60">
    <property type="entry name" value="Classic Zinc Finger"/>
    <property type="match status" value="2"/>
</dbReference>
<dbReference type="EMBL" id="JAEPQZ010000001">
    <property type="protein sequence ID" value="KAG2186142.1"/>
    <property type="molecule type" value="Genomic_DNA"/>
</dbReference>
<dbReference type="Proteomes" id="UP000654370">
    <property type="component" value="Unassembled WGS sequence"/>
</dbReference>
<dbReference type="PANTHER" id="PTHR13182">
    <property type="entry name" value="ZINC FINGER PROTEIN 622"/>
    <property type="match status" value="1"/>
</dbReference>
<dbReference type="Pfam" id="PF12756">
    <property type="entry name" value="zf-C2H2_2"/>
    <property type="match status" value="1"/>
</dbReference>
<evidence type="ECO:0000313" key="11">
    <source>
        <dbReference type="EMBL" id="KAG2186142.1"/>
    </source>
</evidence>
<name>A0A8H7ULG8_MORIS</name>
<evidence type="ECO:0000256" key="9">
    <source>
        <dbReference type="SAM" id="MobiDB-lite"/>
    </source>
</evidence>
<keyword evidence="6" id="KW-0863">Zinc-finger</keyword>
<dbReference type="GO" id="GO:0005737">
    <property type="term" value="C:cytoplasm"/>
    <property type="evidence" value="ECO:0007669"/>
    <property type="project" value="UniProtKB-SubCell"/>
</dbReference>
<evidence type="ECO:0000259" key="10">
    <source>
        <dbReference type="PROSITE" id="PS00028"/>
    </source>
</evidence>
<dbReference type="GO" id="GO:0030687">
    <property type="term" value="C:preribosome, large subunit precursor"/>
    <property type="evidence" value="ECO:0007669"/>
    <property type="project" value="TreeGrafter"/>
</dbReference>
<evidence type="ECO:0000256" key="8">
    <source>
        <dbReference type="ARBA" id="ARBA00034126"/>
    </source>
</evidence>
<evidence type="ECO:0000256" key="7">
    <source>
        <dbReference type="ARBA" id="ARBA00022833"/>
    </source>
</evidence>
<dbReference type="InterPro" id="IPR013087">
    <property type="entry name" value="Znf_C2H2_type"/>
</dbReference>
<dbReference type="Pfam" id="PF12171">
    <property type="entry name" value="zf-C2H2_jaz"/>
    <property type="match status" value="1"/>
</dbReference>
<proteinExistence type="inferred from homology"/>
<dbReference type="OrthoDB" id="19329at2759"/>
<evidence type="ECO:0000256" key="6">
    <source>
        <dbReference type="ARBA" id="ARBA00022771"/>
    </source>
</evidence>
<reference evidence="11" key="1">
    <citation type="submission" date="2020-12" db="EMBL/GenBank/DDBJ databases">
        <title>Metabolic potential, ecology and presence of endohyphal bacteria is reflected in genomic diversity of Mucoromycotina.</title>
        <authorList>
            <person name="Muszewska A."/>
            <person name="Okrasinska A."/>
            <person name="Steczkiewicz K."/>
            <person name="Drgas O."/>
            <person name="Orlowska M."/>
            <person name="Perlinska-Lenart U."/>
            <person name="Aleksandrzak-Piekarczyk T."/>
            <person name="Szatraj K."/>
            <person name="Zielenkiewicz U."/>
            <person name="Pilsyk S."/>
            <person name="Malc E."/>
            <person name="Mieczkowski P."/>
            <person name="Kruszewska J.S."/>
            <person name="Biernat P."/>
            <person name="Pawlowska J."/>
        </authorList>
    </citation>
    <scope>NUCLEOTIDE SEQUENCE</scope>
    <source>
        <strain evidence="11">WA0000067209</strain>
    </source>
</reference>
<evidence type="ECO:0000256" key="5">
    <source>
        <dbReference type="ARBA" id="ARBA00022737"/>
    </source>
</evidence>
<dbReference type="GO" id="GO:0008270">
    <property type="term" value="F:zinc ion binding"/>
    <property type="evidence" value="ECO:0007669"/>
    <property type="project" value="UniProtKB-KW"/>
</dbReference>
<dbReference type="InterPro" id="IPR036236">
    <property type="entry name" value="Znf_C2H2_sf"/>
</dbReference>
<keyword evidence="5" id="KW-0677">Repeat</keyword>
<evidence type="ECO:0000256" key="4">
    <source>
        <dbReference type="ARBA" id="ARBA00022723"/>
    </source>
</evidence>
<comment type="similarity">
    <text evidence="8">Belongs to the REI1 family.</text>
</comment>
<evidence type="ECO:0000313" key="12">
    <source>
        <dbReference type="Proteomes" id="UP000654370"/>
    </source>
</evidence>
<dbReference type="InterPro" id="IPR022755">
    <property type="entry name" value="Znf_C2H2_jaz"/>
</dbReference>
<keyword evidence="3" id="KW-0690">Ribosome biogenesis</keyword>
<dbReference type="GO" id="GO:0003676">
    <property type="term" value="F:nucleic acid binding"/>
    <property type="evidence" value="ECO:0007669"/>
    <property type="project" value="InterPro"/>
</dbReference>
<dbReference type="SMART" id="SM00451">
    <property type="entry name" value="ZnF_U1"/>
    <property type="match status" value="2"/>
</dbReference>
<feature type="domain" description="C2H2-type" evidence="10">
    <location>
        <begin position="88"/>
        <end position="110"/>
    </location>
</feature>
<dbReference type="PROSITE" id="PS00028">
    <property type="entry name" value="ZINC_FINGER_C2H2_1"/>
    <property type="match status" value="2"/>
</dbReference>
<protein>
    <recommendedName>
        <fullName evidence="10">C2H2-type domain-containing protein</fullName>
    </recommendedName>
</protein>